<dbReference type="RefSeq" id="WP_163607383.1">
    <property type="nucleotide sequence ID" value="NZ_JAABOO010000002.1"/>
</dbReference>
<dbReference type="InterPro" id="IPR024775">
    <property type="entry name" value="DinB-like"/>
</dbReference>
<dbReference type="InterPro" id="IPR034660">
    <property type="entry name" value="DinB/YfiT-like"/>
</dbReference>
<comment type="caution">
    <text evidence="2">The sequence shown here is derived from an EMBL/GenBank/DDBJ whole genome shotgun (WGS) entry which is preliminary data.</text>
</comment>
<dbReference type="Proteomes" id="UP000468581">
    <property type="component" value="Unassembled WGS sequence"/>
</dbReference>
<keyword evidence="3" id="KW-1185">Reference proteome</keyword>
<dbReference type="Gene3D" id="1.20.120.450">
    <property type="entry name" value="dinb family like domain"/>
    <property type="match status" value="1"/>
</dbReference>
<dbReference type="EMBL" id="JAABOO010000002">
    <property type="protein sequence ID" value="NER14121.1"/>
    <property type="molecule type" value="Genomic_DNA"/>
</dbReference>
<evidence type="ECO:0000313" key="3">
    <source>
        <dbReference type="Proteomes" id="UP000468581"/>
    </source>
</evidence>
<protein>
    <submittedName>
        <fullName evidence="2">DinB family protein</fullName>
    </submittedName>
</protein>
<gene>
    <name evidence="2" type="ORF">GWK08_11765</name>
</gene>
<sequence length="174" mass="20481">MKFNKERATEVLERTPKVLRLMLEGISLDWQYAREGENTWAPIEIISHLILGEKTDWIPRTLLILSDQPDKNFKAFNMTAHLDYCKGKTIEELLDEFEDLRKKNMEIFRSLDLNKENLDKTGIHIEFGEVTLRQHLSTWVAHDLGHIAQISRVMAKQYKEEVGPWTRYLSILNK</sequence>
<proteinExistence type="predicted"/>
<name>A0A6P0UL82_9FLAO</name>
<accession>A0A6P0UL82</accession>
<dbReference type="SUPFAM" id="SSF109854">
    <property type="entry name" value="DinB/YfiT-like putative metalloenzymes"/>
    <property type="match status" value="1"/>
</dbReference>
<dbReference type="AlphaFoldDB" id="A0A6P0UL82"/>
<organism evidence="2 3">
    <name type="scientific">Leptobacterium flavescens</name>
    <dbReference type="NCBI Taxonomy" id="472055"/>
    <lineage>
        <taxon>Bacteria</taxon>
        <taxon>Pseudomonadati</taxon>
        <taxon>Bacteroidota</taxon>
        <taxon>Flavobacteriia</taxon>
        <taxon>Flavobacteriales</taxon>
        <taxon>Flavobacteriaceae</taxon>
        <taxon>Leptobacterium</taxon>
    </lineage>
</organism>
<evidence type="ECO:0000259" key="1">
    <source>
        <dbReference type="Pfam" id="PF12867"/>
    </source>
</evidence>
<evidence type="ECO:0000313" key="2">
    <source>
        <dbReference type="EMBL" id="NER14121.1"/>
    </source>
</evidence>
<feature type="domain" description="DinB-like" evidence="1">
    <location>
        <begin position="12"/>
        <end position="150"/>
    </location>
</feature>
<dbReference type="Pfam" id="PF12867">
    <property type="entry name" value="DinB_2"/>
    <property type="match status" value="1"/>
</dbReference>
<reference evidence="2 3" key="1">
    <citation type="submission" date="2020-01" db="EMBL/GenBank/DDBJ databases">
        <title>Leptobacterium flavescens.</title>
        <authorList>
            <person name="Wang G."/>
        </authorList>
    </citation>
    <scope>NUCLEOTIDE SEQUENCE [LARGE SCALE GENOMIC DNA]</scope>
    <source>
        <strain evidence="2 3">KCTC 22160</strain>
    </source>
</reference>